<dbReference type="InterPro" id="IPR011001">
    <property type="entry name" value="Saposin-like"/>
</dbReference>
<evidence type="ECO:0000313" key="5">
    <source>
        <dbReference type="Proteomes" id="UP001153709"/>
    </source>
</evidence>
<dbReference type="Gene3D" id="1.10.225.10">
    <property type="entry name" value="Saposin-like"/>
    <property type="match status" value="1"/>
</dbReference>
<organism evidence="4 5">
    <name type="scientific">Diabrotica balteata</name>
    <name type="common">Banded cucumber beetle</name>
    <dbReference type="NCBI Taxonomy" id="107213"/>
    <lineage>
        <taxon>Eukaryota</taxon>
        <taxon>Metazoa</taxon>
        <taxon>Ecdysozoa</taxon>
        <taxon>Arthropoda</taxon>
        <taxon>Hexapoda</taxon>
        <taxon>Insecta</taxon>
        <taxon>Pterygota</taxon>
        <taxon>Neoptera</taxon>
        <taxon>Endopterygota</taxon>
        <taxon>Coleoptera</taxon>
        <taxon>Polyphaga</taxon>
        <taxon>Cucujiformia</taxon>
        <taxon>Chrysomeloidea</taxon>
        <taxon>Chrysomelidae</taxon>
        <taxon>Galerucinae</taxon>
        <taxon>Diabroticina</taxon>
        <taxon>Diabroticites</taxon>
        <taxon>Diabrotica</taxon>
    </lineage>
</organism>
<name>A0A9N9T9E7_DIABA</name>
<feature type="chain" id="PRO_5040472016" description="Saposin B-type domain-containing protein" evidence="2">
    <location>
        <begin position="20"/>
        <end position="101"/>
    </location>
</feature>
<dbReference type="SMART" id="SM00741">
    <property type="entry name" value="SapB"/>
    <property type="match status" value="1"/>
</dbReference>
<reference evidence="4" key="1">
    <citation type="submission" date="2022-01" db="EMBL/GenBank/DDBJ databases">
        <authorList>
            <person name="King R."/>
        </authorList>
    </citation>
    <scope>NUCLEOTIDE SEQUENCE</scope>
</reference>
<accession>A0A9N9T9E7</accession>
<feature type="signal peptide" evidence="2">
    <location>
        <begin position="1"/>
        <end position="19"/>
    </location>
</feature>
<dbReference type="AlphaFoldDB" id="A0A9N9T9E7"/>
<proteinExistence type="predicted"/>
<dbReference type="InterPro" id="IPR008139">
    <property type="entry name" value="SaposinB_dom"/>
</dbReference>
<dbReference type="PROSITE" id="PS50015">
    <property type="entry name" value="SAP_B"/>
    <property type="match status" value="1"/>
</dbReference>
<gene>
    <name evidence="4" type="ORF">DIABBA_LOCUS10043</name>
</gene>
<dbReference type="SUPFAM" id="SSF47862">
    <property type="entry name" value="Saposin"/>
    <property type="match status" value="1"/>
</dbReference>
<protein>
    <recommendedName>
        <fullName evidence="3">Saposin B-type domain-containing protein</fullName>
    </recommendedName>
</protein>
<evidence type="ECO:0000256" key="1">
    <source>
        <dbReference type="ARBA" id="ARBA00023157"/>
    </source>
</evidence>
<dbReference type="Proteomes" id="UP001153709">
    <property type="component" value="Chromosome 6"/>
</dbReference>
<sequence length="101" mass="11310">MKATLVLAVLVCVGLTVSAQKNDFFCDACVGFATLIKKYVQEEVPLDEVEKDAQAICDLLPGDLKDFCEKELIPEVDKIYNELNNTTPQQVCEFLEFCETN</sequence>
<evidence type="ECO:0000256" key="2">
    <source>
        <dbReference type="SAM" id="SignalP"/>
    </source>
</evidence>
<keyword evidence="2" id="KW-0732">Signal</keyword>
<keyword evidence="5" id="KW-1185">Reference proteome</keyword>
<evidence type="ECO:0000259" key="3">
    <source>
        <dbReference type="PROSITE" id="PS50015"/>
    </source>
</evidence>
<evidence type="ECO:0000313" key="4">
    <source>
        <dbReference type="EMBL" id="CAG9837017.1"/>
    </source>
</evidence>
<dbReference type="EMBL" id="OU898281">
    <property type="protein sequence ID" value="CAG9837017.1"/>
    <property type="molecule type" value="Genomic_DNA"/>
</dbReference>
<keyword evidence="1" id="KW-1015">Disulfide bond</keyword>
<feature type="domain" description="Saposin B-type" evidence="3">
    <location>
        <begin position="22"/>
        <end position="101"/>
    </location>
</feature>
<dbReference type="OrthoDB" id="69496at2759"/>